<dbReference type="Pfam" id="PF03471">
    <property type="entry name" value="CorC_HlyC"/>
    <property type="match status" value="1"/>
</dbReference>
<evidence type="ECO:0000259" key="13">
    <source>
        <dbReference type="PROSITE" id="PS51846"/>
    </source>
</evidence>
<evidence type="ECO:0000256" key="10">
    <source>
        <dbReference type="PROSITE-ProRule" id="PRU01193"/>
    </source>
</evidence>
<feature type="transmembrane region" description="Helical" evidence="11">
    <location>
        <begin position="57"/>
        <end position="83"/>
    </location>
</feature>
<dbReference type="PANTHER" id="PTHR22777">
    <property type="entry name" value="HEMOLYSIN-RELATED"/>
    <property type="match status" value="1"/>
</dbReference>
<gene>
    <name evidence="14" type="ORF">CH330_02725</name>
</gene>
<dbReference type="PANTHER" id="PTHR22777:SF32">
    <property type="entry name" value="UPF0053 INNER MEMBRANE PROTEIN YFJD"/>
    <property type="match status" value="1"/>
</dbReference>
<evidence type="ECO:0000256" key="1">
    <source>
        <dbReference type="ARBA" id="ARBA00004651"/>
    </source>
</evidence>
<evidence type="ECO:0000256" key="6">
    <source>
        <dbReference type="ARBA" id="ARBA00022989"/>
    </source>
</evidence>
<keyword evidence="7 9" id="KW-0129">CBS domain</keyword>
<dbReference type="FunFam" id="3.10.580.10:FF:000002">
    <property type="entry name" value="Magnesium/cobalt efflux protein CorC"/>
    <property type="match status" value="1"/>
</dbReference>
<comment type="caution">
    <text evidence="14">The sequence shown here is derived from an EMBL/GenBank/DDBJ whole genome shotgun (WGS) entry which is preliminary data.</text>
</comment>
<evidence type="ECO:0000256" key="5">
    <source>
        <dbReference type="ARBA" id="ARBA00022737"/>
    </source>
</evidence>
<dbReference type="Gene3D" id="3.30.465.10">
    <property type="match status" value="1"/>
</dbReference>
<name>A0A235BW73_UNCW3</name>
<feature type="domain" description="CBS" evidence="12">
    <location>
        <begin position="207"/>
        <end position="266"/>
    </location>
</feature>
<keyword evidence="8 10" id="KW-0472">Membrane</keyword>
<evidence type="ECO:0000256" key="9">
    <source>
        <dbReference type="PROSITE-ProRule" id="PRU00703"/>
    </source>
</evidence>
<evidence type="ECO:0000256" key="11">
    <source>
        <dbReference type="SAM" id="Phobius"/>
    </source>
</evidence>
<evidence type="ECO:0000259" key="12">
    <source>
        <dbReference type="PROSITE" id="PS51371"/>
    </source>
</evidence>
<dbReference type="PROSITE" id="PS51371">
    <property type="entry name" value="CBS"/>
    <property type="match status" value="2"/>
</dbReference>
<dbReference type="InterPro" id="IPR000644">
    <property type="entry name" value="CBS_dom"/>
</dbReference>
<dbReference type="Pfam" id="PF01595">
    <property type="entry name" value="CNNM"/>
    <property type="match status" value="1"/>
</dbReference>
<dbReference type="PROSITE" id="PS51846">
    <property type="entry name" value="CNNM"/>
    <property type="match status" value="1"/>
</dbReference>
<dbReference type="InterPro" id="IPR002550">
    <property type="entry name" value="CNNM"/>
</dbReference>
<evidence type="ECO:0000256" key="8">
    <source>
        <dbReference type="ARBA" id="ARBA00023136"/>
    </source>
</evidence>
<dbReference type="Gene3D" id="3.10.580.10">
    <property type="entry name" value="CBS-domain"/>
    <property type="match status" value="1"/>
</dbReference>
<dbReference type="GO" id="GO:0005886">
    <property type="term" value="C:plasma membrane"/>
    <property type="evidence" value="ECO:0007669"/>
    <property type="project" value="UniProtKB-SubCell"/>
</dbReference>
<comment type="similarity">
    <text evidence="2">Belongs to the UPF0053 family.</text>
</comment>
<evidence type="ECO:0000256" key="4">
    <source>
        <dbReference type="ARBA" id="ARBA00022692"/>
    </source>
</evidence>
<accession>A0A235BW73</accession>
<dbReference type="GO" id="GO:0050660">
    <property type="term" value="F:flavin adenine dinucleotide binding"/>
    <property type="evidence" value="ECO:0007669"/>
    <property type="project" value="InterPro"/>
</dbReference>
<keyword evidence="6 10" id="KW-1133">Transmembrane helix</keyword>
<evidence type="ECO:0000256" key="7">
    <source>
        <dbReference type="ARBA" id="ARBA00023122"/>
    </source>
</evidence>
<dbReference type="SUPFAM" id="SSF54631">
    <property type="entry name" value="CBS-domain pair"/>
    <property type="match status" value="1"/>
</dbReference>
<dbReference type="InterPro" id="IPR016169">
    <property type="entry name" value="FAD-bd_PCMH_sub2"/>
</dbReference>
<reference evidence="14 15" key="1">
    <citation type="submission" date="2017-07" db="EMBL/GenBank/DDBJ databases">
        <title>Recovery of genomes from metagenomes via a dereplication, aggregation, and scoring strategy.</title>
        <authorList>
            <person name="Sieber C.M."/>
            <person name="Probst A.J."/>
            <person name="Sharrar A."/>
            <person name="Thomas B.C."/>
            <person name="Hess M."/>
            <person name="Tringe S.G."/>
            <person name="Banfield J.F."/>
        </authorList>
    </citation>
    <scope>NUCLEOTIDE SEQUENCE [LARGE SCALE GENOMIC DNA]</scope>
    <source>
        <strain evidence="14">JGI_Cruoil_03_51_56</strain>
    </source>
</reference>
<keyword evidence="3" id="KW-1003">Cell membrane</keyword>
<dbReference type="SUPFAM" id="SSF56176">
    <property type="entry name" value="FAD-binding/transporter-associated domain-like"/>
    <property type="match status" value="1"/>
</dbReference>
<dbReference type="CDD" id="cd04590">
    <property type="entry name" value="CBS_pair_CorC_HlyC_assoc"/>
    <property type="match status" value="1"/>
</dbReference>
<dbReference type="Pfam" id="PF00571">
    <property type="entry name" value="CBS"/>
    <property type="match status" value="2"/>
</dbReference>
<dbReference type="AlphaFoldDB" id="A0A235BW73"/>
<keyword evidence="4 10" id="KW-0812">Transmembrane</keyword>
<evidence type="ECO:0008006" key="16">
    <source>
        <dbReference type="Google" id="ProtNLM"/>
    </source>
</evidence>
<dbReference type="EMBL" id="NOZP01000048">
    <property type="protein sequence ID" value="OYD16491.1"/>
    <property type="molecule type" value="Genomic_DNA"/>
</dbReference>
<dbReference type="InterPro" id="IPR046342">
    <property type="entry name" value="CBS_dom_sf"/>
</dbReference>
<feature type="transmembrane region" description="Helical" evidence="11">
    <location>
        <begin position="127"/>
        <end position="149"/>
    </location>
</feature>
<dbReference type="SMART" id="SM00116">
    <property type="entry name" value="CBS"/>
    <property type="match status" value="2"/>
</dbReference>
<dbReference type="Proteomes" id="UP000215559">
    <property type="component" value="Unassembled WGS sequence"/>
</dbReference>
<evidence type="ECO:0000313" key="14">
    <source>
        <dbReference type="EMBL" id="OYD16491.1"/>
    </source>
</evidence>
<organism evidence="14 15">
    <name type="scientific">candidate division WOR-3 bacterium JGI_Cruoil_03_51_56</name>
    <dbReference type="NCBI Taxonomy" id="1973747"/>
    <lineage>
        <taxon>Bacteria</taxon>
        <taxon>Bacteria division WOR-3</taxon>
    </lineage>
</organism>
<feature type="domain" description="CNNM transmembrane" evidence="13">
    <location>
        <begin position="1"/>
        <end position="188"/>
    </location>
</feature>
<proteinExistence type="inferred from homology"/>
<protein>
    <recommendedName>
        <fullName evidence="16">Hemolysin</fullName>
    </recommendedName>
</protein>
<comment type="subcellular location">
    <subcellularLocation>
        <location evidence="1">Cell membrane</location>
        <topology evidence="1">Multi-pass membrane protein</topology>
    </subcellularLocation>
</comment>
<evidence type="ECO:0000256" key="2">
    <source>
        <dbReference type="ARBA" id="ARBA00006337"/>
    </source>
</evidence>
<dbReference type="InterPro" id="IPR036318">
    <property type="entry name" value="FAD-bd_PCMH-like_sf"/>
</dbReference>
<feature type="domain" description="CBS" evidence="12">
    <location>
        <begin position="269"/>
        <end position="326"/>
    </location>
</feature>
<dbReference type="InterPro" id="IPR005170">
    <property type="entry name" value="Transptr-assoc_dom"/>
</dbReference>
<feature type="transmembrane region" description="Helical" evidence="11">
    <location>
        <begin position="95"/>
        <end position="115"/>
    </location>
</feature>
<dbReference type="SMART" id="SM01091">
    <property type="entry name" value="CorC_HlyC"/>
    <property type="match status" value="1"/>
</dbReference>
<keyword evidence="5" id="KW-0677">Repeat</keyword>
<dbReference type="InterPro" id="IPR044751">
    <property type="entry name" value="Ion_transp-like_CBS"/>
</dbReference>
<sequence>MSWFWYLVVIAVLLFFSALFSGSETALFSLTHAKRDRLKETNPKNARRVENFLAKPTRLLGTILLANLLVNITASSLFTLAVIAYTSHIGQKPGVYLGVGGLVMTGALLVFGEVTPKVMATRKPESFVRFSGAILGTVRAILSPAVLVLTKIGSAFSPHLREPAYLTEEELHTMIKHGRKRGVITKREEEILWNLVGLEERTVSEVMTPRIDMVCLDKQTTIRNAAATCLKHGLSRLPVYNQTVDNIIGIAYAKEFLTVRDDNSPVEKIMRPAYFVPEAKKLPPLLDELRKKGSHTAVVVDEFGQTAGLVTLEDVLEAILGEITDEFDNAARELPYFKQGPHSYIVEGEVDIATLNRLFRGAFEGIEQERLSGYIQERLGRLAVKGDRITVNGLECVVQEVDGNKLEKVLIKKAG</sequence>
<evidence type="ECO:0000256" key="3">
    <source>
        <dbReference type="ARBA" id="ARBA00022475"/>
    </source>
</evidence>
<evidence type="ECO:0000313" key="15">
    <source>
        <dbReference type="Proteomes" id="UP000215559"/>
    </source>
</evidence>